<evidence type="ECO:0000259" key="2">
    <source>
        <dbReference type="PROSITE" id="PS50127"/>
    </source>
</evidence>
<feature type="region of interest" description="Disordered" evidence="1">
    <location>
        <begin position="184"/>
        <end position="212"/>
    </location>
</feature>
<sequence>MEKMANPNIPIPTFNSNSNNVGIKKAMAQLRDYMKQPVDGTKIFVIEDDIRSFHVNTRIEHGVYEGLVVHWELQIPDNYPFVPASGKIADGFHFTREHHEHVFEEAGLCTDYLSNFEYMHKNASAYGGWTPSGTLIQLMIAMKEFFAEPDMHLSNSVVKEAFQRNADFRCQRCSGSINDIYLNSQQDDAEKSDDGPEKSESSQVDNDDAQRRTRARQELICPVIMRSPLDDPNVLIGLPVALARVQRKPEIANTSARMRRMRFVEMQLFPELISFEAYMQSLAIEGANYDNLDLAQLRSPMGNWYTHLILIYLNRQHYDRAKVYLQTLLSVISCGSDGTQRADYHPSMFVKVYPALMNKTIVSLLRCEAHESEMLLTAFANLLRTYRHACARYPEVRRINDQHVSEFCYSLERQHKNWTNDLGELLFKMAALNTNVYPTCTMNNPQVKMEFMKEFFARQVHWVHKYWSSWERGMARNDNFFAFVDKPYRTIDECCQFLRQFFEACQVSLKVMLFNLECLSVLMTPDFEARLDRNYGLLEVDQLQRFREAVIAIKNLDKLSGFFQRANYPIQDSSHAVQLVKTAYEDAKNRGYWYENNRVAPGYNRSRNL</sequence>
<dbReference type="Pfam" id="PF00179">
    <property type="entry name" value="UQ_con"/>
    <property type="match status" value="1"/>
</dbReference>
<name>A0A914DYW6_9BILA</name>
<feature type="compositionally biased region" description="Basic and acidic residues" evidence="1">
    <location>
        <begin position="188"/>
        <end position="200"/>
    </location>
</feature>
<dbReference type="WBParaSite" id="ACRNAN_scaffold4866.g12543.t1">
    <property type="protein sequence ID" value="ACRNAN_scaffold4866.g12543.t1"/>
    <property type="gene ID" value="ACRNAN_scaffold4866.g12543"/>
</dbReference>
<dbReference type="InterPro" id="IPR016135">
    <property type="entry name" value="UBQ-conjugating_enzyme/RWD"/>
</dbReference>
<evidence type="ECO:0000313" key="3">
    <source>
        <dbReference type="Proteomes" id="UP000887540"/>
    </source>
</evidence>
<dbReference type="Proteomes" id="UP000887540">
    <property type="component" value="Unplaced"/>
</dbReference>
<dbReference type="InterPro" id="IPR000608">
    <property type="entry name" value="UBC"/>
</dbReference>
<accession>A0A914DYW6</accession>
<reference evidence="4" key="1">
    <citation type="submission" date="2022-11" db="UniProtKB">
        <authorList>
            <consortium name="WormBaseParasite"/>
        </authorList>
    </citation>
    <scope>IDENTIFICATION</scope>
</reference>
<evidence type="ECO:0000256" key="1">
    <source>
        <dbReference type="SAM" id="MobiDB-lite"/>
    </source>
</evidence>
<dbReference type="SUPFAM" id="SSF54495">
    <property type="entry name" value="UBC-like"/>
    <property type="match status" value="1"/>
</dbReference>
<dbReference type="SMART" id="SM00212">
    <property type="entry name" value="UBCc"/>
    <property type="match status" value="1"/>
</dbReference>
<keyword evidence="3" id="KW-1185">Reference proteome</keyword>
<protein>
    <submittedName>
        <fullName evidence="4">UBC core domain-containing protein</fullName>
    </submittedName>
</protein>
<dbReference type="AlphaFoldDB" id="A0A914DYW6"/>
<dbReference type="PROSITE" id="PS50127">
    <property type="entry name" value="UBC_2"/>
    <property type="match status" value="1"/>
</dbReference>
<organism evidence="3 4">
    <name type="scientific">Acrobeloides nanus</name>
    <dbReference type="NCBI Taxonomy" id="290746"/>
    <lineage>
        <taxon>Eukaryota</taxon>
        <taxon>Metazoa</taxon>
        <taxon>Ecdysozoa</taxon>
        <taxon>Nematoda</taxon>
        <taxon>Chromadorea</taxon>
        <taxon>Rhabditida</taxon>
        <taxon>Tylenchina</taxon>
        <taxon>Cephalobomorpha</taxon>
        <taxon>Cephaloboidea</taxon>
        <taxon>Cephalobidae</taxon>
        <taxon>Acrobeloides</taxon>
    </lineage>
</organism>
<dbReference type="Gene3D" id="3.10.110.10">
    <property type="entry name" value="Ubiquitin Conjugating Enzyme"/>
    <property type="match status" value="1"/>
</dbReference>
<proteinExistence type="predicted"/>
<feature type="domain" description="UBC core" evidence="2">
    <location>
        <begin position="21"/>
        <end position="194"/>
    </location>
</feature>
<evidence type="ECO:0000313" key="4">
    <source>
        <dbReference type="WBParaSite" id="ACRNAN_scaffold4866.g12543.t1"/>
    </source>
</evidence>